<dbReference type="OrthoDB" id="39969at2"/>
<sequence>MIENIKNILSNIKELDEWKIVENKISSRELFFIRQELDMNRGKEVIKYIVTVYKDFEEDGEKYRGSSTVQVHPTMTKEEIKNSIEGAVFAASFVKNEYYPINEGKYLEEVKIESNFDNDTMSNYLPKISKCLFEEDVYEKGCVNSSELFLNKVYIRIVNSKGLDVSYSGYSGMLDLVTNWKEESEEIEVSRNIEFTEYDGEMIKNEIRDMLKLSQEKAIAKPTPDLKTSTIILSGEPVKEFLKYYYINANGKQIYDGISTYRAGECVQGQEVIGEKVNLLLDPKLENSTYSAPYDEDGVYLKKTQIIEDGVLKRYWGDMRHSYYLGIEPTGNIKNFIVKSGSKSIEEMKASPYIELVSFSDFQMDTMTGDFGGEIRLGWYFDGENTVSITGGSISGNIKEVEKEMYFSSETQKLNNFLGPKTIELSNVSLAGIE</sequence>
<organism evidence="2 3">
    <name type="scientific">Sporanaerobacter acetigenes DSM 13106</name>
    <dbReference type="NCBI Taxonomy" id="1123281"/>
    <lineage>
        <taxon>Bacteria</taxon>
        <taxon>Bacillati</taxon>
        <taxon>Bacillota</taxon>
        <taxon>Tissierellia</taxon>
        <taxon>Tissierellales</taxon>
        <taxon>Sporanaerobacteraceae</taxon>
        <taxon>Sporanaerobacter</taxon>
    </lineage>
</organism>
<dbReference type="PANTHER" id="PTHR43421:SF1">
    <property type="entry name" value="METALLOPROTEASE PMBA"/>
    <property type="match status" value="1"/>
</dbReference>
<dbReference type="EMBL" id="FQXR01000005">
    <property type="protein sequence ID" value="SHH88154.1"/>
    <property type="molecule type" value="Genomic_DNA"/>
</dbReference>
<dbReference type="GO" id="GO:0006508">
    <property type="term" value="P:proteolysis"/>
    <property type="evidence" value="ECO:0007669"/>
    <property type="project" value="InterPro"/>
</dbReference>
<dbReference type="PANTHER" id="PTHR43421">
    <property type="entry name" value="METALLOPROTEASE PMBA"/>
    <property type="match status" value="1"/>
</dbReference>
<dbReference type="SUPFAM" id="SSF111283">
    <property type="entry name" value="Putative modulator of DNA gyrase, PmbA/TldD"/>
    <property type="match status" value="1"/>
</dbReference>
<dbReference type="InterPro" id="IPR045569">
    <property type="entry name" value="Metalloprtase-TldD/E_C"/>
</dbReference>
<dbReference type="GO" id="GO:0005829">
    <property type="term" value="C:cytosol"/>
    <property type="evidence" value="ECO:0007669"/>
    <property type="project" value="TreeGrafter"/>
</dbReference>
<proteinExistence type="predicted"/>
<dbReference type="InterPro" id="IPR036059">
    <property type="entry name" value="TldD/PmbA_sf"/>
</dbReference>
<feature type="domain" description="Metalloprotease TldD/E C-terminal" evidence="1">
    <location>
        <begin position="229"/>
        <end position="431"/>
    </location>
</feature>
<dbReference type="STRING" id="1123281.SAMN02745180_01287"/>
<keyword evidence="3" id="KW-1185">Reference proteome</keyword>
<evidence type="ECO:0000259" key="1">
    <source>
        <dbReference type="Pfam" id="PF19289"/>
    </source>
</evidence>
<evidence type="ECO:0000313" key="2">
    <source>
        <dbReference type="EMBL" id="SHH88154.1"/>
    </source>
</evidence>
<gene>
    <name evidence="2" type="ORF">SAMN02745180_01287</name>
</gene>
<protein>
    <submittedName>
        <fullName evidence="2">Putative modulator of DNA gyrase</fullName>
    </submittedName>
</protein>
<dbReference type="AlphaFoldDB" id="A0A1M5WLV3"/>
<evidence type="ECO:0000313" key="3">
    <source>
        <dbReference type="Proteomes" id="UP000184389"/>
    </source>
</evidence>
<dbReference type="GO" id="GO:0008237">
    <property type="term" value="F:metallopeptidase activity"/>
    <property type="evidence" value="ECO:0007669"/>
    <property type="project" value="InterPro"/>
</dbReference>
<dbReference type="Pfam" id="PF19289">
    <property type="entry name" value="PmbA_TldD_3rd"/>
    <property type="match status" value="1"/>
</dbReference>
<dbReference type="InterPro" id="IPR047657">
    <property type="entry name" value="PmbA"/>
</dbReference>
<name>A0A1M5WLV3_9FIRM</name>
<reference evidence="2 3" key="1">
    <citation type="submission" date="2016-11" db="EMBL/GenBank/DDBJ databases">
        <authorList>
            <person name="Jaros S."/>
            <person name="Januszkiewicz K."/>
            <person name="Wedrychowicz H."/>
        </authorList>
    </citation>
    <scope>NUCLEOTIDE SEQUENCE [LARGE SCALE GENOMIC DNA]</scope>
    <source>
        <strain evidence="2 3">DSM 13106</strain>
    </source>
</reference>
<dbReference type="Proteomes" id="UP000184389">
    <property type="component" value="Unassembled WGS sequence"/>
</dbReference>
<dbReference type="RefSeq" id="WP_072743972.1">
    <property type="nucleotide sequence ID" value="NZ_FQXR01000005.1"/>
</dbReference>
<accession>A0A1M5WLV3</accession>